<dbReference type="EMBL" id="JLXW01000001">
    <property type="protein sequence ID" value="KBZ69317.1"/>
    <property type="molecule type" value="Genomic_DNA"/>
</dbReference>
<reference evidence="3 4" key="1">
    <citation type="submission" date="2014-04" db="EMBL/GenBank/DDBJ databases">
        <title>The Genome Sequence of Mycobacterium tuberculosis TKK-01-0051.</title>
        <authorList>
            <consortium name="The Broad Institute Genomics Platform"/>
            <consortium name="The Broad Institute Genome Sequencing Center for Infectious Disease"/>
            <person name="Earl A.M."/>
            <person name="Cohen K."/>
            <person name="Pym A."/>
            <person name="Bishai W."/>
            <person name="Maharaj K."/>
            <person name="Desjardins C."/>
            <person name="Abeel T."/>
            <person name="Young S."/>
            <person name="Zeng Q."/>
            <person name="Gargeya S."/>
            <person name="Abouelleil A."/>
            <person name="Alvarado L."/>
            <person name="Chapman S.B."/>
            <person name="Gainer-Dewar J."/>
            <person name="Goldberg J."/>
            <person name="Griggs A."/>
            <person name="Gujja S."/>
            <person name="Hansen M."/>
            <person name="Howarth C."/>
            <person name="Imamovic A."/>
            <person name="Larimer J."/>
            <person name="Murphy C."/>
            <person name="Naylor J."/>
            <person name="Pearson M."/>
            <person name="Poon T.W."/>
            <person name="Priest M."/>
            <person name="Roberts A."/>
            <person name="Saif S."/>
            <person name="Shea T."/>
            <person name="Sykes S."/>
            <person name="Wortman J."/>
            <person name="Nusbaum C."/>
            <person name="Birren B."/>
        </authorList>
    </citation>
    <scope>NUCLEOTIDE SEQUENCE [LARGE SCALE GENOMIC DNA]</scope>
    <source>
        <strain evidence="3 4">TKK-01-0051</strain>
    </source>
</reference>
<evidence type="ECO:0000259" key="2">
    <source>
        <dbReference type="PROSITE" id="PS50263"/>
    </source>
</evidence>
<dbReference type="PANTHER" id="PTHR23088:SF27">
    <property type="entry name" value="DEAMINATED GLUTATHIONE AMIDASE"/>
    <property type="match status" value="1"/>
</dbReference>
<comment type="similarity">
    <text evidence="1">Belongs to the carbon-nitrogen hydrolase superfamily. NIT1/NIT2 family.</text>
</comment>
<organism evidence="3 4">
    <name type="scientific">Mycobacterium [tuberculosis] TKK-01-0051</name>
    <dbReference type="NCBI Taxonomy" id="1324261"/>
    <lineage>
        <taxon>Bacteria</taxon>
        <taxon>Bacillati</taxon>
        <taxon>Actinomycetota</taxon>
        <taxon>Actinomycetes</taxon>
        <taxon>Mycobacteriales</taxon>
        <taxon>Mycobacteriaceae</taxon>
        <taxon>Mycobacterium</taxon>
        <taxon>Mycobacterium avium complex (MAC)</taxon>
    </lineage>
</organism>
<dbReference type="HOGENOM" id="CLU_030130_3_1_11"/>
<sequence length="265" mass="28802">MRIGLAQIASPDSETPEHRLERVRALLDDIDPGVDLVVLPELWKVGYNHFDDYLAAAEHLDGPTVQTLSSVAARRGCFVHAGSIVQHTAGGKIRNTALLIDPNGRIIHRYSKIHVFGYASREAQLLEPGTSIDAKSTPFGVVAATTCYDIRFPGLWAELVNTGAQLVIVPAAWPAARLAHWRLLTSARAVDNQVFVIACNATGTHGGIELGGHSRIIDPWGTVMAEADTTECVMIADIDPDLVEHTRAEFPTLVDRLDNYAALTR</sequence>
<dbReference type="InterPro" id="IPR003010">
    <property type="entry name" value="C-N_Hydrolase"/>
</dbReference>
<dbReference type="PANTHER" id="PTHR23088">
    <property type="entry name" value="NITRILASE-RELATED"/>
    <property type="match status" value="1"/>
</dbReference>
<keyword evidence="4" id="KW-1185">Reference proteome</keyword>
<accession>A0A051UJG3</accession>
<feature type="domain" description="CN hydrolase" evidence="2">
    <location>
        <begin position="1"/>
        <end position="240"/>
    </location>
</feature>
<dbReference type="CDD" id="cd07583">
    <property type="entry name" value="nitrilase_5"/>
    <property type="match status" value="1"/>
</dbReference>
<protein>
    <recommendedName>
        <fullName evidence="2">CN hydrolase domain-containing protein</fullName>
    </recommendedName>
</protein>
<evidence type="ECO:0000313" key="3">
    <source>
        <dbReference type="EMBL" id="KBZ69317.1"/>
    </source>
</evidence>
<dbReference type="Pfam" id="PF00795">
    <property type="entry name" value="CN_hydrolase"/>
    <property type="match status" value="1"/>
</dbReference>
<proteinExistence type="inferred from homology"/>
<evidence type="ECO:0000313" key="4">
    <source>
        <dbReference type="Proteomes" id="UP000025947"/>
    </source>
</evidence>
<name>A0A051UJG3_9MYCO</name>
<dbReference type="InterPro" id="IPR001110">
    <property type="entry name" value="UPF0012_CS"/>
</dbReference>
<dbReference type="PATRIC" id="fig|1324261.3.peg.33"/>
<dbReference type="AlphaFoldDB" id="A0A051UJG3"/>
<evidence type="ECO:0000256" key="1">
    <source>
        <dbReference type="ARBA" id="ARBA00010613"/>
    </source>
</evidence>
<dbReference type="PROSITE" id="PS50263">
    <property type="entry name" value="CN_HYDROLASE"/>
    <property type="match status" value="1"/>
</dbReference>
<dbReference type="PROSITE" id="PS01227">
    <property type="entry name" value="UPF0012"/>
    <property type="match status" value="1"/>
</dbReference>
<dbReference type="InterPro" id="IPR036526">
    <property type="entry name" value="C-N_Hydrolase_sf"/>
</dbReference>
<gene>
    <name evidence="3" type="ORF">K875_00032</name>
</gene>
<dbReference type="SUPFAM" id="SSF56317">
    <property type="entry name" value="Carbon-nitrogen hydrolase"/>
    <property type="match status" value="1"/>
</dbReference>
<dbReference type="Gene3D" id="3.60.110.10">
    <property type="entry name" value="Carbon-nitrogen hydrolase"/>
    <property type="match status" value="1"/>
</dbReference>
<dbReference type="RefSeq" id="WP_044482896.1">
    <property type="nucleotide sequence ID" value="NZ_KK328284.1"/>
</dbReference>
<comment type="caution">
    <text evidence="3">The sequence shown here is derived from an EMBL/GenBank/DDBJ whole genome shotgun (WGS) entry which is preliminary data.</text>
</comment>
<dbReference type="Proteomes" id="UP000025947">
    <property type="component" value="Unassembled WGS sequence"/>
</dbReference>